<dbReference type="Proteomes" id="UP000789702">
    <property type="component" value="Unassembled WGS sequence"/>
</dbReference>
<dbReference type="EMBL" id="CAJVPU010008713">
    <property type="protein sequence ID" value="CAG8587000.1"/>
    <property type="molecule type" value="Genomic_DNA"/>
</dbReference>
<reference evidence="1" key="1">
    <citation type="submission" date="2021-06" db="EMBL/GenBank/DDBJ databases">
        <authorList>
            <person name="Kallberg Y."/>
            <person name="Tangrot J."/>
            <person name="Rosling A."/>
        </authorList>
    </citation>
    <scope>NUCLEOTIDE SEQUENCE</scope>
    <source>
        <strain evidence="1">IL203A</strain>
    </source>
</reference>
<comment type="caution">
    <text evidence="1">The sequence shown here is derived from an EMBL/GenBank/DDBJ whole genome shotgun (WGS) entry which is preliminary data.</text>
</comment>
<feature type="non-terminal residue" evidence="1">
    <location>
        <position position="200"/>
    </location>
</feature>
<sequence>MSQQNIQNCSICLKEITKIRNISDDLKFKINNCSDKDYYSHLTYENDKLCSDCYMKIVDSYRRQVSTINRNSKNLMETSRPTTPANLTESTIDLMEINNLIDISNTNISTNLIEINESKTNNLIELIEIQKKELIKSTEDLNEINQQFNNIEINITNNMVLIDNENFNQLIKFIIQKDLKIKTLTDQNNSNLTTITTNNS</sequence>
<keyword evidence="2" id="KW-1185">Reference proteome</keyword>
<organism evidence="1 2">
    <name type="scientific">Dentiscutata heterogama</name>
    <dbReference type="NCBI Taxonomy" id="1316150"/>
    <lineage>
        <taxon>Eukaryota</taxon>
        <taxon>Fungi</taxon>
        <taxon>Fungi incertae sedis</taxon>
        <taxon>Mucoromycota</taxon>
        <taxon>Glomeromycotina</taxon>
        <taxon>Glomeromycetes</taxon>
        <taxon>Diversisporales</taxon>
        <taxon>Gigasporaceae</taxon>
        <taxon>Dentiscutata</taxon>
    </lineage>
</organism>
<evidence type="ECO:0000313" key="2">
    <source>
        <dbReference type="Proteomes" id="UP000789702"/>
    </source>
</evidence>
<evidence type="ECO:0000313" key="1">
    <source>
        <dbReference type="EMBL" id="CAG8587000.1"/>
    </source>
</evidence>
<gene>
    <name evidence="1" type="ORF">DHETER_LOCUS6707</name>
</gene>
<protein>
    <submittedName>
        <fullName evidence="1">4934_t:CDS:1</fullName>
    </submittedName>
</protein>
<proteinExistence type="predicted"/>
<accession>A0ACA9MHU9</accession>
<name>A0ACA9MHU9_9GLOM</name>